<dbReference type="AlphaFoldDB" id="A0A1E3ABW6"/>
<dbReference type="RefSeq" id="WP_069152282.1">
    <property type="nucleotide sequence ID" value="NZ_MCGH01000002.1"/>
</dbReference>
<organism evidence="2 3">
    <name type="scientific">Eisenbergiella tayi</name>
    <dbReference type="NCBI Taxonomy" id="1432052"/>
    <lineage>
        <taxon>Bacteria</taxon>
        <taxon>Bacillati</taxon>
        <taxon>Bacillota</taxon>
        <taxon>Clostridia</taxon>
        <taxon>Lachnospirales</taxon>
        <taxon>Lachnospiraceae</taxon>
        <taxon>Eisenbergiella</taxon>
    </lineage>
</organism>
<proteinExistence type="predicted"/>
<accession>A0A1E3ABW6</accession>
<dbReference type="Proteomes" id="UP000094067">
    <property type="component" value="Unassembled WGS sequence"/>
</dbReference>
<dbReference type="Gene3D" id="3.40.630.30">
    <property type="match status" value="1"/>
</dbReference>
<feature type="domain" description="N-acetyltransferase" evidence="1">
    <location>
        <begin position="164"/>
        <end position="271"/>
    </location>
</feature>
<name>A0A1E3ABW6_9FIRM</name>
<gene>
    <name evidence="2" type="ORF">BEI61_02162</name>
</gene>
<comment type="caution">
    <text evidence="2">The sequence shown here is derived from an EMBL/GenBank/DDBJ whole genome shotgun (WGS) entry which is preliminary data.</text>
</comment>
<dbReference type="PATRIC" id="fig|1432052.4.peg.2420"/>
<dbReference type="SUPFAM" id="SSF55729">
    <property type="entry name" value="Acyl-CoA N-acyltransferases (Nat)"/>
    <property type="match status" value="1"/>
</dbReference>
<sequence>MRIGKDMIKQAEAQFLMDCALPPESAGTRQGYLIGKKPGMPEQDFMPDVSYGYLVRECMEKAAAGLDYGIASRARVYQGMDLFFRAVLFCGKGYLLADDAIYDWCCREYQEGGVAPEWFCQFSNLRRLDRQLARFGRRIADTHIYFLPGGKEEAALPPSFEIRWYEKDELADWKEGAAFRHAICGAELMPDMIAAAAVLDGKTVAVAGASEDSPLMWQIGIDVLPAFEGKGLAAGLVTLLKQEILRRGKIPFYGTSESHGVSRNVAVRSGFLPAWAEIYVQKKRKN</sequence>
<dbReference type="GO" id="GO:0016747">
    <property type="term" value="F:acyltransferase activity, transferring groups other than amino-acyl groups"/>
    <property type="evidence" value="ECO:0007669"/>
    <property type="project" value="InterPro"/>
</dbReference>
<reference evidence="2 3" key="1">
    <citation type="submission" date="2016-07" db="EMBL/GenBank/DDBJ databases">
        <title>Characterization of isolates of Eisenbergiella tayi derived from blood cultures, using whole genome sequencing.</title>
        <authorList>
            <person name="Burdz T."/>
            <person name="Wiebe D."/>
            <person name="Huynh C."/>
            <person name="Bernard K."/>
        </authorList>
    </citation>
    <scope>NUCLEOTIDE SEQUENCE [LARGE SCALE GENOMIC DNA]</scope>
    <source>
        <strain evidence="2 3">NML 110608</strain>
    </source>
</reference>
<evidence type="ECO:0000259" key="1">
    <source>
        <dbReference type="Pfam" id="PF00583"/>
    </source>
</evidence>
<dbReference type="EMBL" id="MCGH01000002">
    <property type="protein sequence ID" value="ODM06273.1"/>
    <property type="molecule type" value="Genomic_DNA"/>
</dbReference>
<evidence type="ECO:0000313" key="2">
    <source>
        <dbReference type="EMBL" id="ODM06273.1"/>
    </source>
</evidence>
<protein>
    <recommendedName>
        <fullName evidence="1">N-acetyltransferase domain-containing protein</fullName>
    </recommendedName>
</protein>
<dbReference type="Pfam" id="PF00583">
    <property type="entry name" value="Acetyltransf_1"/>
    <property type="match status" value="1"/>
</dbReference>
<evidence type="ECO:0000313" key="3">
    <source>
        <dbReference type="Proteomes" id="UP000094067"/>
    </source>
</evidence>
<dbReference type="InterPro" id="IPR016181">
    <property type="entry name" value="Acyl_CoA_acyltransferase"/>
</dbReference>
<dbReference type="InterPro" id="IPR000182">
    <property type="entry name" value="GNAT_dom"/>
</dbReference>